<feature type="region of interest" description="Disordered" evidence="1">
    <location>
        <begin position="1"/>
        <end position="48"/>
    </location>
</feature>
<organism evidence="2">
    <name type="scientific">Dunaliella tertiolecta</name>
    <name type="common">Green alga</name>
    <dbReference type="NCBI Taxonomy" id="3047"/>
    <lineage>
        <taxon>Eukaryota</taxon>
        <taxon>Viridiplantae</taxon>
        <taxon>Chlorophyta</taxon>
        <taxon>core chlorophytes</taxon>
        <taxon>Chlorophyceae</taxon>
        <taxon>CS clade</taxon>
        <taxon>Chlamydomonadales</taxon>
        <taxon>Dunaliellaceae</taxon>
        <taxon>Dunaliella</taxon>
    </lineage>
</organism>
<feature type="region of interest" description="Disordered" evidence="1">
    <location>
        <begin position="179"/>
        <end position="200"/>
    </location>
</feature>
<name>A0A7S3R553_DUNTE</name>
<feature type="region of interest" description="Disordered" evidence="1">
    <location>
        <begin position="333"/>
        <end position="391"/>
    </location>
</feature>
<sequence length="391" mass="42035">MLEGAASGAASGVASRAGGSASWTLSDAGRSSLRSSLRSRRSSDAALSSLSFPAPRLSHQAGGKLGIGSYNTALINTTSNQKARQSLDAGAPGIERVRNMEVQRSRLSLDAGAPGLERFRNVEVQRTRQSLDASSLGLERQQQQQQQELQHVKGPRICLPMPFSDSNLLRSAPISYSRRLSGGGGLSSTQHRAAVHTPATSLVAAPHSIVRSRRFSGSEGPSSAVHRSSREAESLTPFLKHSLNKPQLQTSQLQTSQQLHQEQQHHQHDHSHHINSTQSAQLPQNPPPRFKMHFGAPAPMKGSHALQPTMFSLDNRMFPATFPVLPVSRSSSLLKHGRGTSQPLDNTADFAAASPTPLHNQQYLFPRTSSTADPTGQPSYSQTSPDGPEIS</sequence>
<gene>
    <name evidence="2" type="ORF">DTER00134_LOCUS17730</name>
</gene>
<reference evidence="2" key="1">
    <citation type="submission" date="2021-01" db="EMBL/GenBank/DDBJ databases">
        <authorList>
            <person name="Corre E."/>
            <person name="Pelletier E."/>
            <person name="Niang G."/>
            <person name="Scheremetjew M."/>
            <person name="Finn R."/>
            <person name="Kale V."/>
            <person name="Holt S."/>
            <person name="Cochrane G."/>
            <person name="Meng A."/>
            <person name="Brown T."/>
            <person name="Cohen L."/>
        </authorList>
    </citation>
    <scope>NUCLEOTIDE SEQUENCE</scope>
    <source>
        <strain evidence="2">CCMP1320</strain>
    </source>
</reference>
<feature type="region of interest" description="Disordered" evidence="1">
    <location>
        <begin position="246"/>
        <end position="292"/>
    </location>
</feature>
<feature type="compositionally biased region" description="Low complexity" evidence="1">
    <location>
        <begin position="1"/>
        <end position="36"/>
    </location>
</feature>
<feature type="region of interest" description="Disordered" evidence="1">
    <location>
        <begin position="133"/>
        <end position="153"/>
    </location>
</feature>
<protein>
    <submittedName>
        <fullName evidence="2">Uncharacterized protein</fullName>
    </submittedName>
</protein>
<feature type="compositionally biased region" description="Polar residues" evidence="1">
    <location>
        <begin position="274"/>
        <end position="283"/>
    </location>
</feature>
<dbReference type="AlphaFoldDB" id="A0A7S3R553"/>
<evidence type="ECO:0000256" key="1">
    <source>
        <dbReference type="SAM" id="MobiDB-lite"/>
    </source>
</evidence>
<feature type="compositionally biased region" description="Polar residues" evidence="1">
    <location>
        <begin position="357"/>
        <end position="385"/>
    </location>
</feature>
<accession>A0A7S3R553</accession>
<feature type="compositionally biased region" description="Low complexity" evidence="1">
    <location>
        <begin position="247"/>
        <end position="261"/>
    </location>
</feature>
<proteinExistence type="predicted"/>
<dbReference type="EMBL" id="HBIP01029318">
    <property type="protein sequence ID" value="CAE0502657.1"/>
    <property type="molecule type" value="Transcribed_RNA"/>
</dbReference>
<evidence type="ECO:0000313" key="2">
    <source>
        <dbReference type="EMBL" id="CAE0502657.1"/>
    </source>
</evidence>
<feature type="region of interest" description="Disordered" evidence="1">
    <location>
        <begin position="213"/>
        <end position="234"/>
    </location>
</feature>